<evidence type="ECO:0000256" key="5">
    <source>
        <dbReference type="ARBA" id="ARBA00023004"/>
    </source>
</evidence>
<evidence type="ECO:0000256" key="7">
    <source>
        <dbReference type="HAMAP-Rule" id="MF_00701"/>
    </source>
</evidence>
<dbReference type="GO" id="GO:0006269">
    <property type="term" value="P:DNA replication, synthesis of primer"/>
    <property type="evidence" value="ECO:0007669"/>
    <property type="project" value="UniProtKB-UniRule"/>
</dbReference>
<dbReference type="SUPFAM" id="SSF140914">
    <property type="entry name" value="PriB N-terminal domain-like"/>
    <property type="match status" value="1"/>
</dbReference>
<feature type="binding site" evidence="7">
    <location>
        <position position="345"/>
    </location>
    <ligand>
        <name>[4Fe-4S] cluster</name>
        <dbReference type="ChEBI" id="CHEBI:49883"/>
    </ligand>
</feature>
<dbReference type="GO" id="GO:0046872">
    <property type="term" value="F:metal ion binding"/>
    <property type="evidence" value="ECO:0007669"/>
    <property type="project" value="UniProtKB-KW"/>
</dbReference>
<evidence type="ECO:0000313" key="10">
    <source>
        <dbReference type="Proteomes" id="UP000006681"/>
    </source>
</evidence>
<dbReference type="EMBL" id="CP002100">
    <property type="protein sequence ID" value="ADN50680.1"/>
    <property type="molecule type" value="Genomic_DNA"/>
</dbReference>
<dbReference type="KEGG" id="vdi:Vdis_1294"/>
<dbReference type="eggNOG" id="arCOG03013">
    <property type="taxonomic scope" value="Archaea"/>
</dbReference>
<dbReference type="PANTHER" id="PTHR10537">
    <property type="entry name" value="DNA PRIMASE LARGE SUBUNIT"/>
    <property type="match status" value="1"/>
</dbReference>
<dbReference type="InterPro" id="IPR058560">
    <property type="entry name" value="DNA_primase_C"/>
</dbReference>
<protein>
    <recommendedName>
        <fullName evidence="7">DNA primase large subunit PriL</fullName>
    </recommendedName>
</protein>
<comment type="function">
    <text evidence="7">Regulatory subunit of DNA primase, an RNA polymerase that catalyzes the synthesis of short RNA molecules used as primers for DNA polymerase during DNA replication. Stabilizes and modulates the activity of the small subunit, increasing the rate of DNA synthesis, and conferring RNA synthesis capability. The DNA polymerase activity may enable DNA primase to also catalyze primer extension after primer synthesis. May also play a role in DNA repair.</text>
</comment>
<dbReference type="PANTHER" id="PTHR10537:SF3">
    <property type="entry name" value="DNA PRIMASE LARGE SUBUNIT"/>
    <property type="match status" value="1"/>
</dbReference>
<keyword evidence="6 7" id="KW-0411">Iron-sulfur</keyword>
<dbReference type="CDD" id="cd06560">
    <property type="entry name" value="PriL"/>
    <property type="match status" value="1"/>
</dbReference>
<comment type="cofactor">
    <cofactor evidence="7">
        <name>[4Fe-4S] cluster</name>
        <dbReference type="ChEBI" id="CHEBI:49883"/>
    </cofactor>
    <text evidence="7">Binds 1 [4Fe-4S] cluster.</text>
</comment>
<dbReference type="Pfam" id="PF26466">
    <property type="entry name" value="DNA_primase_lrg_N"/>
    <property type="match status" value="1"/>
</dbReference>
<keyword evidence="4 7" id="KW-0479">Metal-binding</keyword>
<keyword evidence="1 7" id="KW-0004">4Fe-4S</keyword>
<keyword evidence="10" id="KW-1185">Reference proteome</keyword>
<evidence type="ECO:0000256" key="4">
    <source>
        <dbReference type="ARBA" id="ARBA00022723"/>
    </source>
</evidence>
<dbReference type="InterPro" id="IPR023642">
    <property type="entry name" value="DNA_primase_lsu_PriL"/>
</dbReference>
<reference evidence="10" key="2">
    <citation type="journal article" date="2010" name="Stand. Genomic Sci.">
        <title>Complete genome sequence of Vulcanisaeta distributa type strain (IC-017T).</title>
        <authorList>
            <person name="Mavromatis K."/>
            <person name="Sikorski J."/>
            <person name="Pabst E."/>
            <person name="Teshima H."/>
            <person name="Lapidus A."/>
            <person name="Lucas S."/>
            <person name="Nolan M."/>
            <person name="Glavina Del Rio T."/>
            <person name="Cheng J."/>
            <person name="Bruce D."/>
            <person name="Goodwin L."/>
            <person name="Pitluck S."/>
            <person name="Liolios K."/>
            <person name="Ivanova N."/>
            <person name="Mikhailova N."/>
            <person name="Pati A."/>
            <person name="Chen A."/>
            <person name="Palaniappan K."/>
            <person name="Land M."/>
            <person name="Hauser L."/>
            <person name="Chang Y."/>
            <person name="Jeffries C."/>
            <person name="Rohde M."/>
            <person name="Spring S."/>
            <person name="Goker M."/>
            <person name="Wirth R."/>
            <person name="Woyke T."/>
            <person name="Bristow J."/>
            <person name="Eisen J."/>
            <person name="Markowitz V."/>
            <person name="Hugenholtz P."/>
            <person name="Klenk H."/>
            <person name="Kyrpides N."/>
        </authorList>
    </citation>
    <scope>NUCLEOTIDE SEQUENCE [LARGE SCALE GENOMIC DNA]</scope>
    <source>
        <strain evidence="10">DSM 14429 / JCM 11212 / NBRC 100878 / IC-017</strain>
    </source>
</reference>
<comment type="subunit">
    <text evidence="7">Heterodimer of a small subunit (PriS) and a large subunit (PriL).</text>
</comment>
<evidence type="ECO:0000259" key="8">
    <source>
        <dbReference type="Pfam" id="PF04104"/>
    </source>
</evidence>
<name>E1QRW3_VULDI</name>
<keyword evidence="3 7" id="KW-0235">DNA replication</keyword>
<reference evidence="9 10" key="1">
    <citation type="journal article" date="2010" name="Stand. Genomic Sci.">
        <title>Complete genome sequence of Vulcanisaeta distributa type strain (IC-017).</title>
        <authorList>
            <person name="Mavromatis K."/>
            <person name="Sikorski J."/>
            <person name="Pabst E."/>
            <person name="Teshima H."/>
            <person name="Lapidus A."/>
            <person name="Lucas S."/>
            <person name="Nolan M."/>
            <person name="Glavina Del Rio T."/>
            <person name="Cheng J.F."/>
            <person name="Bruce D."/>
            <person name="Goodwin L."/>
            <person name="Pitluck S."/>
            <person name="Liolios K."/>
            <person name="Ivanova N."/>
            <person name="Mikhailova N."/>
            <person name="Pati A."/>
            <person name="Chen A."/>
            <person name="Palaniappan K."/>
            <person name="Land M."/>
            <person name="Hauser L."/>
            <person name="Chang Y.J."/>
            <person name="Jeffries C.D."/>
            <person name="Rohde M."/>
            <person name="Spring S."/>
            <person name="Goker M."/>
            <person name="Wirth R."/>
            <person name="Woyke T."/>
            <person name="Bristow J."/>
            <person name="Eisen J.A."/>
            <person name="Markowitz V."/>
            <person name="Hugenholtz P."/>
            <person name="Klenk H.P."/>
            <person name="Kyrpides N.C."/>
        </authorList>
    </citation>
    <scope>NUCLEOTIDE SEQUENCE [LARGE SCALE GENOMIC DNA]</scope>
    <source>
        <strain evidence="10">DSM 14429 / JCM 11212 / NBRC 100878 / IC-017</strain>
    </source>
</reference>
<evidence type="ECO:0000256" key="1">
    <source>
        <dbReference type="ARBA" id="ARBA00022485"/>
    </source>
</evidence>
<organism evidence="9 10">
    <name type="scientific">Vulcanisaeta distributa (strain DSM 14429 / JCM 11212 / NBRC 100878 / IC-017)</name>
    <dbReference type="NCBI Taxonomy" id="572478"/>
    <lineage>
        <taxon>Archaea</taxon>
        <taxon>Thermoproteota</taxon>
        <taxon>Thermoprotei</taxon>
        <taxon>Thermoproteales</taxon>
        <taxon>Thermoproteaceae</taxon>
        <taxon>Vulcanisaeta</taxon>
    </lineage>
</organism>
<evidence type="ECO:0000256" key="3">
    <source>
        <dbReference type="ARBA" id="ARBA00022705"/>
    </source>
</evidence>
<feature type="domain" description="DNA primase large subunit C-terminal" evidence="8">
    <location>
        <begin position="243"/>
        <end position="362"/>
    </location>
</feature>
<dbReference type="HAMAP" id="MF_00701">
    <property type="entry name" value="DNA_primase_lrg_arc"/>
    <property type="match status" value="1"/>
</dbReference>
<evidence type="ECO:0000313" key="9">
    <source>
        <dbReference type="EMBL" id="ADN50680.1"/>
    </source>
</evidence>
<keyword evidence="2 7" id="KW-0639">Primosome</keyword>
<dbReference type="Pfam" id="PF04104">
    <property type="entry name" value="DNA_primase_lrg"/>
    <property type="match status" value="1"/>
</dbReference>
<dbReference type="InterPro" id="IPR007238">
    <property type="entry name" value="DNA_primase_lsu_euk/arc"/>
</dbReference>
<dbReference type="STRING" id="572478.Vdis_1294"/>
<dbReference type="Proteomes" id="UP000006681">
    <property type="component" value="Chromosome"/>
</dbReference>
<dbReference type="GO" id="GO:0006270">
    <property type="term" value="P:DNA replication initiation"/>
    <property type="evidence" value="ECO:0007669"/>
    <property type="project" value="TreeGrafter"/>
</dbReference>
<dbReference type="GO" id="GO:0051539">
    <property type="term" value="F:4 iron, 4 sulfur cluster binding"/>
    <property type="evidence" value="ECO:0007669"/>
    <property type="project" value="UniProtKB-UniRule"/>
</dbReference>
<feature type="binding site" evidence="7">
    <location>
        <position position="248"/>
    </location>
    <ligand>
        <name>[4Fe-4S] cluster</name>
        <dbReference type="ChEBI" id="CHEBI:49883"/>
    </ligand>
</feature>
<gene>
    <name evidence="7" type="primary">priL</name>
    <name evidence="9" type="ordered locus">Vdis_1294</name>
</gene>
<feature type="binding site" evidence="7">
    <location>
        <position position="330"/>
    </location>
    <ligand>
        <name>[4Fe-4S] cluster</name>
        <dbReference type="ChEBI" id="CHEBI:49883"/>
    </ligand>
</feature>
<sequence length="369" mass="42141">MTLVLRCFNDFVSFIVKYPFSKEGLTRFREITSERGIYINDLANSVVGRQLLQRAYEILSEAILKNSITDDPDLGEDELLAHYIAIVLAAHLDKSLWRRFADVESKRFSGKLALEDPDCVIYIAKEFGINVMRLRDLDIYDESLALAFDVGVRVWDYLRFMPKNDPYWKLVNRYLLKGWVLMTYKDLVRLVEEAVEKKVLELISKAHENLDETKPLIDALGGMKELMEYRSGFTTKVKVQITGLTPPCMEAIINEIKSGGNPSHQARFAVAAYMLRRCHDLEGKPIEDCVEDVVNLFKTVADFDEKKTRYQVEHIAGLRGGRKFYMPPSCHEMNSLGLCPTNLGCGVKSPLQYTAKAIKKYQSMQQAQG</sequence>
<evidence type="ECO:0000256" key="2">
    <source>
        <dbReference type="ARBA" id="ARBA00022515"/>
    </source>
</evidence>
<dbReference type="AlphaFoldDB" id="E1QRW3"/>
<feature type="binding site" evidence="7">
    <location>
        <position position="339"/>
    </location>
    <ligand>
        <name>[4Fe-4S] cluster</name>
        <dbReference type="ChEBI" id="CHEBI:49883"/>
    </ligand>
</feature>
<dbReference type="GO" id="GO:1990077">
    <property type="term" value="C:primosome complex"/>
    <property type="evidence" value="ECO:0007669"/>
    <property type="project" value="UniProtKB-KW"/>
</dbReference>
<evidence type="ECO:0000256" key="6">
    <source>
        <dbReference type="ARBA" id="ARBA00023014"/>
    </source>
</evidence>
<dbReference type="GO" id="GO:0003899">
    <property type="term" value="F:DNA-directed RNA polymerase activity"/>
    <property type="evidence" value="ECO:0007669"/>
    <property type="project" value="InterPro"/>
</dbReference>
<keyword evidence="5 7" id="KW-0408">Iron</keyword>
<proteinExistence type="inferred from homology"/>
<accession>E1QRW3</accession>
<comment type="similarity">
    <text evidence="7">Belongs to the eukaryotic-type primase large subunit family.</text>
</comment>
<dbReference type="HOGENOM" id="CLU_052778_0_0_2"/>